<keyword evidence="5" id="KW-1185">Reference proteome</keyword>
<dbReference type="Gene3D" id="3.90.850.10">
    <property type="entry name" value="Fumarylacetoacetase-like, C-terminal domain"/>
    <property type="match status" value="1"/>
</dbReference>
<proteinExistence type="inferred from homology"/>
<dbReference type="AlphaFoldDB" id="A0A916ZZX0"/>
<comment type="caution">
    <text evidence="4">The sequence shown here is derived from an EMBL/GenBank/DDBJ whole genome shotgun (WGS) entry which is preliminary data.</text>
</comment>
<dbReference type="EMBL" id="BMIQ01000009">
    <property type="protein sequence ID" value="GGE20788.1"/>
    <property type="molecule type" value="Genomic_DNA"/>
</dbReference>
<dbReference type="Proteomes" id="UP000644699">
    <property type="component" value="Unassembled WGS sequence"/>
</dbReference>
<dbReference type="GO" id="GO:0046872">
    <property type="term" value="F:metal ion binding"/>
    <property type="evidence" value="ECO:0007669"/>
    <property type="project" value="UniProtKB-KW"/>
</dbReference>
<gene>
    <name evidence="4" type="ORF">GCM10011390_45090</name>
</gene>
<dbReference type="Pfam" id="PF01557">
    <property type="entry name" value="FAA_hydrolase"/>
    <property type="match status" value="1"/>
</dbReference>
<dbReference type="InterPro" id="IPR051121">
    <property type="entry name" value="FAH"/>
</dbReference>
<organism evidence="4 5">
    <name type="scientific">Aureimonas endophytica</name>
    <dbReference type="NCBI Taxonomy" id="2027858"/>
    <lineage>
        <taxon>Bacteria</taxon>
        <taxon>Pseudomonadati</taxon>
        <taxon>Pseudomonadota</taxon>
        <taxon>Alphaproteobacteria</taxon>
        <taxon>Hyphomicrobiales</taxon>
        <taxon>Aurantimonadaceae</taxon>
        <taxon>Aureimonas</taxon>
    </lineage>
</organism>
<dbReference type="SUPFAM" id="SSF56529">
    <property type="entry name" value="FAH"/>
    <property type="match status" value="1"/>
</dbReference>
<keyword evidence="4" id="KW-0413">Isomerase</keyword>
<evidence type="ECO:0000256" key="2">
    <source>
        <dbReference type="ARBA" id="ARBA00022723"/>
    </source>
</evidence>
<dbReference type="PANTHER" id="PTHR42796">
    <property type="entry name" value="FUMARYLACETOACETATE HYDROLASE DOMAIN-CONTAINING PROTEIN 2A-RELATED"/>
    <property type="match status" value="1"/>
</dbReference>
<feature type="domain" description="Fumarylacetoacetase-like C-terminal" evidence="3">
    <location>
        <begin position="74"/>
        <end position="278"/>
    </location>
</feature>
<evidence type="ECO:0000313" key="4">
    <source>
        <dbReference type="EMBL" id="GGE20788.1"/>
    </source>
</evidence>
<accession>A0A916ZZX0</accession>
<comment type="similarity">
    <text evidence="1">Belongs to the FAH family.</text>
</comment>
<dbReference type="RefSeq" id="WP_188912542.1">
    <property type="nucleotide sequence ID" value="NZ_BMIQ01000009.1"/>
</dbReference>
<evidence type="ECO:0000256" key="1">
    <source>
        <dbReference type="ARBA" id="ARBA00010211"/>
    </source>
</evidence>
<reference evidence="4" key="1">
    <citation type="journal article" date="2014" name="Int. J. Syst. Evol. Microbiol.">
        <title>Complete genome sequence of Corynebacterium casei LMG S-19264T (=DSM 44701T), isolated from a smear-ripened cheese.</title>
        <authorList>
            <consortium name="US DOE Joint Genome Institute (JGI-PGF)"/>
            <person name="Walter F."/>
            <person name="Albersmeier A."/>
            <person name="Kalinowski J."/>
            <person name="Ruckert C."/>
        </authorList>
    </citation>
    <scope>NUCLEOTIDE SEQUENCE</scope>
    <source>
        <strain evidence="4">CGMCC 1.15367</strain>
    </source>
</reference>
<dbReference type="InterPro" id="IPR011234">
    <property type="entry name" value="Fumarylacetoacetase-like_C"/>
</dbReference>
<dbReference type="PANTHER" id="PTHR42796:SF4">
    <property type="entry name" value="FUMARYLACETOACETATE HYDROLASE DOMAIN-CONTAINING PROTEIN 2A"/>
    <property type="match status" value="1"/>
</dbReference>
<name>A0A916ZZX0_9HYPH</name>
<keyword evidence="2" id="KW-0479">Metal-binding</keyword>
<reference evidence="4" key="2">
    <citation type="submission" date="2020-09" db="EMBL/GenBank/DDBJ databases">
        <authorList>
            <person name="Sun Q."/>
            <person name="Zhou Y."/>
        </authorList>
    </citation>
    <scope>NUCLEOTIDE SEQUENCE</scope>
    <source>
        <strain evidence="4">CGMCC 1.15367</strain>
    </source>
</reference>
<dbReference type="GO" id="GO:0016853">
    <property type="term" value="F:isomerase activity"/>
    <property type="evidence" value="ECO:0007669"/>
    <property type="project" value="UniProtKB-KW"/>
</dbReference>
<protein>
    <submittedName>
        <fullName evidence="4">2-hydroxyhepta-2,4-diene-1,7-dioate isomerase</fullName>
    </submittedName>
</protein>
<dbReference type="GO" id="GO:0019752">
    <property type="term" value="P:carboxylic acid metabolic process"/>
    <property type="evidence" value="ECO:0007669"/>
    <property type="project" value="UniProtKB-ARBA"/>
</dbReference>
<dbReference type="InterPro" id="IPR036663">
    <property type="entry name" value="Fumarylacetoacetase_C_sf"/>
</dbReference>
<evidence type="ECO:0000313" key="5">
    <source>
        <dbReference type="Proteomes" id="UP000644699"/>
    </source>
</evidence>
<evidence type="ECO:0000259" key="3">
    <source>
        <dbReference type="Pfam" id="PF01557"/>
    </source>
</evidence>
<sequence length="282" mass="30282">MRLVRFGEAGRERPGLIDVDNVLRDLSGEIDDLAGAHLSRAGLEKIRRLDPKSLPKADPSHRLGPPVTGTTNFLAVGRNYAEHAAETGSDVPTEPLIFNKALSSIVGPHDDVVIPKGSVSTDWEVELAIVIGERAHHVSEAEALDHVAGFCLCNDVSERDWQKNRGGQWVKGKSSPTFGPLGPWLVTPDEIPDLRAVDLWLDVNGERRQTGSTSAMIFGVETLIAYISTFMALQPGDVITTGTPPGVGAGMKPPQFLKAGDRLALGATRLGEQRARVVAYSA</sequence>
<dbReference type="FunFam" id="3.90.850.10:FF:000002">
    <property type="entry name" value="2-hydroxyhepta-2,4-diene-1,7-dioate isomerase"/>
    <property type="match status" value="1"/>
</dbReference>